<dbReference type="Proteomes" id="UP000054248">
    <property type="component" value="Unassembled WGS sequence"/>
</dbReference>
<feature type="compositionally biased region" description="Polar residues" evidence="10">
    <location>
        <begin position="1"/>
        <end position="27"/>
    </location>
</feature>
<evidence type="ECO:0000256" key="4">
    <source>
        <dbReference type="ARBA" id="ARBA00012924"/>
    </source>
</evidence>
<dbReference type="GO" id="GO:0042802">
    <property type="term" value="F:identical protein binding"/>
    <property type="evidence" value="ECO:0007669"/>
    <property type="project" value="TreeGrafter"/>
</dbReference>
<comment type="similarity">
    <text evidence="3 8">Belongs to the class-III pyridoxal-phosphate-dependent aminotransferase family.</text>
</comment>
<dbReference type="UniPathway" id="UPA00098">
    <property type="reaction ID" value="UER00358"/>
</dbReference>
<dbReference type="PROSITE" id="PS00600">
    <property type="entry name" value="AA_TRANSFER_CLASS_3"/>
    <property type="match status" value="1"/>
</dbReference>
<dbReference type="NCBIfam" id="TIGR01885">
    <property type="entry name" value="Orn_aminotrans"/>
    <property type="match status" value="1"/>
</dbReference>
<keyword evidence="12" id="KW-1185">Reference proteome</keyword>
<dbReference type="AlphaFoldDB" id="A0A0C3MEI4"/>
<evidence type="ECO:0000256" key="8">
    <source>
        <dbReference type="RuleBase" id="RU003560"/>
    </source>
</evidence>
<dbReference type="InterPro" id="IPR050103">
    <property type="entry name" value="Class-III_PLP-dep_AT"/>
</dbReference>
<evidence type="ECO:0000256" key="3">
    <source>
        <dbReference type="ARBA" id="ARBA00008954"/>
    </source>
</evidence>
<dbReference type="FunFam" id="3.40.640.10:FF:000011">
    <property type="entry name" value="Ornithine aminotransferase"/>
    <property type="match status" value="1"/>
</dbReference>
<dbReference type="GO" id="GO:0055129">
    <property type="term" value="P:L-proline biosynthetic process"/>
    <property type="evidence" value="ECO:0007669"/>
    <property type="project" value="UniProtKB-UniPathway"/>
</dbReference>
<dbReference type="InterPro" id="IPR049704">
    <property type="entry name" value="Aminotrans_3_PPA_site"/>
</dbReference>
<dbReference type="PANTHER" id="PTHR11986">
    <property type="entry name" value="AMINOTRANSFERASE CLASS III"/>
    <property type="match status" value="1"/>
</dbReference>
<dbReference type="GO" id="GO:0004587">
    <property type="term" value="F:ornithine aminotransferase activity"/>
    <property type="evidence" value="ECO:0007669"/>
    <property type="project" value="UniProtKB-EC"/>
</dbReference>
<dbReference type="GO" id="GO:0005737">
    <property type="term" value="C:cytoplasm"/>
    <property type="evidence" value="ECO:0007669"/>
    <property type="project" value="TreeGrafter"/>
</dbReference>
<protein>
    <recommendedName>
        <fullName evidence="4 9">Ornithine aminotransferase</fullName>
        <ecNumber evidence="4 9">2.6.1.13</ecNumber>
    </recommendedName>
</protein>
<dbReference type="FunFam" id="3.90.1150.10:FF:000152">
    <property type="entry name" value="Ornithine aminotransferase"/>
    <property type="match status" value="1"/>
</dbReference>
<keyword evidence="5 9" id="KW-0032">Aminotransferase</keyword>
<evidence type="ECO:0000256" key="10">
    <source>
        <dbReference type="SAM" id="MobiDB-lite"/>
    </source>
</evidence>
<dbReference type="Gene3D" id="3.40.640.10">
    <property type="entry name" value="Type I PLP-dependent aspartate aminotransferase-like (Major domain)"/>
    <property type="match status" value="1"/>
</dbReference>
<evidence type="ECO:0000256" key="6">
    <source>
        <dbReference type="ARBA" id="ARBA00022679"/>
    </source>
</evidence>
<evidence type="ECO:0000313" key="11">
    <source>
        <dbReference type="EMBL" id="KIO32182.1"/>
    </source>
</evidence>
<evidence type="ECO:0000256" key="5">
    <source>
        <dbReference type="ARBA" id="ARBA00022576"/>
    </source>
</evidence>
<dbReference type="InterPro" id="IPR015421">
    <property type="entry name" value="PyrdxlP-dep_Trfase_major"/>
</dbReference>
<evidence type="ECO:0000256" key="1">
    <source>
        <dbReference type="ARBA" id="ARBA00001933"/>
    </source>
</evidence>
<dbReference type="InterPro" id="IPR005814">
    <property type="entry name" value="Aminotrans_3"/>
</dbReference>
<dbReference type="OrthoDB" id="10261433at2759"/>
<keyword evidence="6 9" id="KW-0808">Transferase</keyword>
<evidence type="ECO:0000313" key="12">
    <source>
        <dbReference type="Proteomes" id="UP000054248"/>
    </source>
</evidence>
<dbReference type="STRING" id="1051891.A0A0C3MEI4"/>
<name>A0A0C3MEI4_9AGAM</name>
<evidence type="ECO:0000256" key="7">
    <source>
        <dbReference type="ARBA" id="ARBA00022898"/>
    </source>
</evidence>
<dbReference type="InterPro" id="IPR015422">
    <property type="entry name" value="PyrdxlP-dep_Trfase_small"/>
</dbReference>
<comment type="pathway">
    <text evidence="2 9">Amino-acid biosynthesis; L-proline biosynthesis; L-glutamate 5-semialdehyde from L-ornithine: step 1/1.</text>
</comment>
<sequence>MAQSAAPASSTMNEVSKTPNNAAATSEQNERPTSKDIMALEHEYGAHNYHPLPVVFDRAQGAKVWDPEGREYIDMLSAYSAVNQGHCHPKITDALVQQAQRLTLSSRAFYNSVFGRFAKKVTEMFGYEAVLPMNTGAEAVETAIKLARKWAYMRKGVPEGKALILTVADNFHGRTIGVISMSTDPESRRDFGPFLEGVGPDAAKIGHPIRYNNVDDVKRAFEAHGPRIAAFLVEPIQGEAGIVVPDDGYLTKVHELCKQHNVLLICDEIQTGLGRTGKMLCCEHDGVRPDIITLGKALSGGMYPVSAVLADKAIMHCIRPGEHGSTYGGNPLGCAVAIAALDVLVEENLADRAQVLGERFRSKVSAIKSPLITTVRGRGLLNAVIIDESKSSKGRTAWQLCLLLQSRGVLAKPTHINIIRFAPPLVISEADLDKAINIIEQCLNDLDKVDVIPYENEDPEHHVGELEDGPVTL</sequence>
<evidence type="ECO:0000256" key="9">
    <source>
        <dbReference type="RuleBase" id="RU365036"/>
    </source>
</evidence>
<dbReference type="EMBL" id="KN822956">
    <property type="protein sequence ID" value="KIO32182.1"/>
    <property type="molecule type" value="Genomic_DNA"/>
</dbReference>
<dbReference type="Gene3D" id="3.90.1150.10">
    <property type="entry name" value="Aspartate Aminotransferase, domain 1"/>
    <property type="match status" value="1"/>
</dbReference>
<dbReference type="Pfam" id="PF00202">
    <property type="entry name" value="Aminotran_3"/>
    <property type="match status" value="1"/>
</dbReference>
<evidence type="ECO:0000256" key="2">
    <source>
        <dbReference type="ARBA" id="ARBA00004998"/>
    </source>
</evidence>
<dbReference type="CDD" id="cd00610">
    <property type="entry name" value="OAT_like"/>
    <property type="match status" value="1"/>
</dbReference>
<dbReference type="PANTHER" id="PTHR11986:SF18">
    <property type="entry name" value="ORNITHINE AMINOTRANSFERASE, MITOCHONDRIAL"/>
    <property type="match status" value="1"/>
</dbReference>
<dbReference type="InterPro" id="IPR015424">
    <property type="entry name" value="PyrdxlP-dep_Trfase"/>
</dbReference>
<accession>A0A0C3MEI4</accession>
<feature type="region of interest" description="Disordered" evidence="10">
    <location>
        <begin position="1"/>
        <end position="33"/>
    </location>
</feature>
<dbReference type="InterPro" id="IPR010164">
    <property type="entry name" value="Orn_aminotrans"/>
</dbReference>
<dbReference type="GO" id="GO:0019544">
    <property type="term" value="P:L-arginine catabolic process to L-glutamate"/>
    <property type="evidence" value="ECO:0007669"/>
    <property type="project" value="TreeGrafter"/>
</dbReference>
<dbReference type="GO" id="GO:0010121">
    <property type="term" value="P:L-arginine catabolic process to proline via ornithine"/>
    <property type="evidence" value="ECO:0007669"/>
    <property type="project" value="TreeGrafter"/>
</dbReference>
<keyword evidence="7 8" id="KW-0663">Pyridoxal phosphate</keyword>
<organism evidence="11 12">
    <name type="scientific">Tulasnella calospora MUT 4182</name>
    <dbReference type="NCBI Taxonomy" id="1051891"/>
    <lineage>
        <taxon>Eukaryota</taxon>
        <taxon>Fungi</taxon>
        <taxon>Dikarya</taxon>
        <taxon>Basidiomycota</taxon>
        <taxon>Agaricomycotina</taxon>
        <taxon>Agaricomycetes</taxon>
        <taxon>Cantharellales</taxon>
        <taxon>Tulasnellaceae</taxon>
        <taxon>Tulasnella</taxon>
    </lineage>
</organism>
<dbReference type="GO" id="GO:0030170">
    <property type="term" value="F:pyridoxal phosphate binding"/>
    <property type="evidence" value="ECO:0007669"/>
    <property type="project" value="InterPro"/>
</dbReference>
<comment type="catalytic activity">
    <reaction evidence="9">
        <text>a 2-oxocarboxylate + L-ornithine = L-glutamate 5-semialdehyde + an L-alpha-amino acid</text>
        <dbReference type="Rhea" id="RHEA:13877"/>
        <dbReference type="ChEBI" id="CHEBI:35179"/>
        <dbReference type="ChEBI" id="CHEBI:46911"/>
        <dbReference type="ChEBI" id="CHEBI:58066"/>
        <dbReference type="ChEBI" id="CHEBI:59869"/>
        <dbReference type="EC" id="2.6.1.13"/>
    </reaction>
</comment>
<comment type="cofactor">
    <cofactor evidence="1 9">
        <name>pyridoxal 5'-phosphate</name>
        <dbReference type="ChEBI" id="CHEBI:597326"/>
    </cofactor>
</comment>
<reference evidence="11 12" key="1">
    <citation type="submission" date="2014-04" db="EMBL/GenBank/DDBJ databases">
        <authorList>
            <consortium name="DOE Joint Genome Institute"/>
            <person name="Kuo A."/>
            <person name="Girlanda M."/>
            <person name="Perotto S."/>
            <person name="Kohler A."/>
            <person name="Nagy L.G."/>
            <person name="Floudas D."/>
            <person name="Copeland A."/>
            <person name="Barry K.W."/>
            <person name="Cichocki N."/>
            <person name="Veneault-Fourrey C."/>
            <person name="LaButti K."/>
            <person name="Lindquist E.A."/>
            <person name="Lipzen A."/>
            <person name="Lundell T."/>
            <person name="Morin E."/>
            <person name="Murat C."/>
            <person name="Sun H."/>
            <person name="Tunlid A."/>
            <person name="Henrissat B."/>
            <person name="Grigoriev I.V."/>
            <person name="Hibbett D.S."/>
            <person name="Martin F."/>
            <person name="Nordberg H.P."/>
            <person name="Cantor M.N."/>
            <person name="Hua S.X."/>
        </authorList>
    </citation>
    <scope>NUCLEOTIDE SEQUENCE [LARGE SCALE GENOMIC DNA]</scope>
    <source>
        <strain evidence="11 12">MUT 4182</strain>
    </source>
</reference>
<dbReference type="EC" id="2.6.1.13" evidence="4 9"/>
<reference evidence="12" key="2">
    <citation type="submission" date="2015-01" db="EMBL/GenBank/DDBJ databases">
        <title>Evolutionary Origins and Diversification of the Mycorrhizal Mutualists.</title>
        <authorList>
            <consortium name="DOE Joint Genome Institute"/>
            <consortium name="Mycorrhizal Genomics Consortium"/>
            <person name="Kohler A."/>
            <person name="Kuo A."/>
            <person name="Nagy L.G."/>
            <person name="Floudas D."/>
            <person name="Copeland A."/>
            <person name="Barry K.W."/>
            <person name="Cichocki N."/>
            <person name="Veneault-Fourrey C."/>
            <person name="LaButti K."/>
            <person name="Lindquist E.A."/>
            <person name="Lipzen A."/>
            <person name="Lundell T."/>
            <person name="Morin E."/>
            <person name="Murat C."/>
            <person name="Riley R."/>
            <person name="Ohm R."/>
            <person name="Sun H."/>
            <person name="Tunlid A."/>
            <person name="Henrissat B."/>
            <person name="Grigoriev I.V."/>
            <person name="Hibbett D.S."/>
            <person name="Martin F."/>
        </authorList>
    </citation>
    <scope>NUCLEOTIDE SEQUENCE [LARGE SCALE GENOMIC DNA]</scope>
    <source>
        <strain evidence="12">MUT 4182</strain>
    </source>
</reference>
<dbReference type="PIRSF" id="PIRSF000521">
    <property type="entry name" value="Transaminase_4ab_Lys_Orn"/>
    <property type="match status" value="1"/>
</dbReference>
<gene>
    <name evidence="11" type="ORF">M407DRAFT_241479</name>
</gene>
<proteinExistence type="inferred from homology"/>
<dbReference type="HOGENOM" id="CLU_016922_10_3_1"/>
<dbReference type="SUPFAM" id="SSF53383">
    <property type="entry name" value="PLP-dependent transferases"/>
    <property type="match status" value="1"/>
</dbReference>